<protein>
    <submittedName>
        <fullName evidence="2">Uncharacterized protein</fullName>
    </submittedName>
</protein>
<evidence type="ECO:0000313" key="2">
    <source>
        <dbReference type="EMBL" id="NDK37427.1"/>
    </source>
</evidence>
<keyword evidence="3" id="KW-1185">Reference proteome</keyword>
<gene>
    <name evidence="2" type="ORF">DT603_01015</name>
</gene>
<organism evidence="2 3">
    <name type="scientific">Pseudoxanthomonas gei</name>
    <dbReference type="NCBI Taxonomy" id="1383030"/>
    <lineage>
        <taxon>Bacteria</taxon>
        <taxon>Pseudomonadati</taxon>
        <taxon>Pseudomonadota</taxon>
        <taxon>Gammaproteobacteria</taxon>
        <taxon>Lysobacterales</taxon>
        <taxon>Lysobacteraceae</taxon>
        <taxon>Pseudoxanthomonas</taxon>
    </lineage>
</organism>
<feature type="region of interest" description="Disordered" evidence="1">
    <location>
        <begin position="43"/>
        <end position="62"/>
    </location>
</feature>
<evidence type="ECO:0000256" key="1">
    <source>
        <dbReference type="SAM" id="MobiDB-lite"/>
    </source>
</evidence>
<evidence type="ECO:0000313" key="3">
    <source>
        <dbReference type="Proteomes" id="UP001429354"/>
    </source>
</evidence>
<reference evidence="2 3" key="1">
    <citation type="submission" date="2018-07" db="EMBL/GenBank/DDBJ databases">
        <title>Whole genome Sequencing of Pseudoxanthomonas gei KCTC 32298 (T).</title>
        <authorList>
            <person name="Kumar S."/>
            <person name="Bansal K."/>
            <person name="Kaur A."/>
            <person name="Patil P."/>
            <person name="Sharma S."/>
            <person name="Patil P.B."/>
        </authorList>
    </citation>
    <scope>NUCLEOTIDE SEQUENCE [LARGE SCALE GENOMIC DNA]</scope>
    <source>
        <strain evidence="2 3">KCTC 32298</strain>
    </source>
</reference>
<accession>A0ABX0A7C1</accession>
<dbReference type="EMBL" id="QOVG01000001">
    <property type="protein sequence ID" value="NDK37427.1"/>
    <property type="molecule type" value="Genomic_DNA"/>
</dbReference>
<name>A0ABX0A7C1_9GAMM</name>
<comment type="caution">
    <text evidence="2">The sequence shown here is derived from an EMBL/GenBank/DDBJ whole genome shotgun (WGS) entry which is preliminary data.</text>
</comment>
<sequence length="62" mass="6456">MASEGRAMTDELCWEGFAWMAGSGIREALDAAGVDCVAMDGSPAFTHSGIPAEDDAHEPARS</sequence>
<proteinExistence type="predicted"/>
<dbReference type="Proteomes" id="UP001429354">
    <property type="component" value="Unassembled WGS sequence"/>
</dbReference>